<evidence type="ECO:0000313" key="7">
    <source>
        <dbReference type="Proteomes" id="UP001597286"/>
    </source>
</evidence>
<dbReference type="Gene3D" id="1.10.357.10">
    <property type="entry name" value="Tetracycline Repressor, domain 2"/>
    <property type="match status" value="1"/>
</dbReference>
<keyword evidence="3" id="KW-0804">Transcription</keyword>
<reference evidence="7" key="1">
    <citation type="journal article" date="2019" name="Int. J. Syst. Evol. Microbiol.">
        <title>The Global Catalogue of Microorganisms (GCM) 10K type strain sequencing project: providing services to taxonomists for standard genome sequencing and annotation.</title>
        <authorList>
            <consortium name="The Broad Institute Genomics Platform"/>
            <consortium name="The Broad Institute Genome Sequencing Center for Infectious Disease"/>
            <person name="Wu L."/>
            <person name="Ma J."/>
        </authorList>
    </citation>
    <scope>NUCLEOTIDE SEQUENCE [LARGE SCALE GENOMIC DNA]</scope>
    <source>
        <strain evidence="7">DT72</strain>
    </source>
</reference>
<dbReference type="Pfam" id="PF00440">
    <property type="entry name" value="TetR_N"/>
    <property type="match status" value="1"/>
</dbReference>
<evidence type="ECO:0000256" key="3">
    <source>
        <dbReference type="ARBA" id="ARBA00023163"/>
    </source>
</evidence>
<accession>A0ABW4P7D2</accession>
<gene>
    <name evidence="6" type="ORF">ACFSJG_19485</name>
</gene>
<evidence type="ECO:0000313" key="6">
    <source>
        <dbReference type="EMBL" id="MFD1814403.1"/>
    </source>
</evidence>
<feature type="domain" description="HTH tetR-type" evidence="5">
    <location>
        <begin position="17"/>
        <end position="77"/>
    </location>
</feature>
<dbReference type="SUPFAM" id="SSF46689">
    <property type="entry name" value="Homeodomain-like"/>
    <property type="match status" value="1"/>
</dbReference>
<proteinExistence type="predicted"/>
<keyword evidence="2 4" id="KW-0238">DNA-binding</keyword>
<dbReference type="InterPro" id="IPR009057">
    <property type="entry name" value="Homeodomain-like_sf"/>
</dbReference>
<dbReference type="Proteomes" id="UP001597286">
    <property type="component" value="Unassembled WGS sequence"/>
</dbReference>
<evidence type="ECO:0000256" key="1">
    <source>
        <dbReference type="ARBA" id="ARBA00023015"/>
    </source>
</evidence>
<dbReference type="RefSeq" id="WP_378486899.1">
    <property type="nucleotide sequence ID" value="NZ_JBHUFB010000019.1"/>
</dbReference>
<dbReference type="PANTHER" id="PTHR30055">
    <property type="entry name" value="HTH-TYPE TRANSCRIPTIONAL REGULATOR RUTR"/>
    <property type="match status" value="1"/>
</dbReference>
<dbReference type="PANTHER" id="PTHR30055:SF234">
    <property type="entry name" value="HTH-TYPE TRANSCRIPTIONAL REGULATOR BETI"/>
    <property type="match status" value="1"/>
</dbReference>
<keyword evidence="7" id="KW-1185">Reference proteome</keyword>
<sequence length="192" mass="21151">MTQDTERPTRTQAQRSAQTRQKLLDATIDSLVELGYAGTSTQGIARRAGVSRGAQLHQFPTKVTLVVAAVEHLVEKRLAEILATEPDPERGLEVLVEAFTGPLFYAALELWVAARTDAELFEAMVPLERRVSDALTGGAAEVMGERFGSDSIELSIELARGFAVSALFRTPEEESERRRRLLPVWDEMAAAR</sequence>
<feature type="DNA-binding region" description="H-T-H motif" evidence="4">
    <location>
        <begin position="40"/>
        <end position="59"/>
    </location>
</feature>
<evidence type="ECO:0000259" key="5">
    <source>
        <dbReference type="PROSITE" id="PS50977"/>
    </source>
</evidence>
<dbReference type="InterPro" id="IPR001647">
    <property type="entry name" value="HTH_TetR"/>
</dbReference>
<evidence type="ECO:0000256" key="2">
    <source>
        <dbReference type="ARBA" id="ARBA00023125"/>
    </source>
</evidence>
<organism evidence="6 7">
    <name type="scientific">Rhodococcus gannanensis</name>
    <dbReference type="NCBI Taxonomy" id="1960308"/>
    <lineage>
        <taxon>Bacteria</taxon>
        <taxon>Bacillati</taxon>
        <taxon>Actinomycetota</taxon>
        <taxon>Actinomycetes</taxon>
        <taxon>Mycobacteriales</taxon>
        <taxon>Nocardiaceae</taxon>
        <taxon>Rhodococcus</taxon>
    </lineage>
</organism>
<dbReference type="PROSITE" id="PS50977">
    <property type="entry name" value="HTH_TETR_2"/>
    <property type="match status" value="1"/>
</dbReference>
<evidence type="ECO:0000256" key="4">
    <source>
        <dbReference type="PROSITE-ProRule" id="PRU00335"/>
    </source>
</evidence>
<dbReference type="EMBL" id="JBHUFB010000019">
    <property type="protein sequence ID" value="MFD1814403.1"/>
    <property type="molecule type" value="Genomic_DNA"/>
</dbReference>
<name>A0ABW4P7D2_9NOCA</name>
<dbReference type="PRINTS" id="PR00455">
    <property type="entry name" value="HTHTETR"/>
</dbReference>
<keyword evidence="1" id="KW-0805">Transcription regulation</keyword>
<comment type="caution">
    <text evidence="6">The sequence shown here is derived from an EMBL/GenBank/DDBJ whole genome shotgun (WGS) entry which is preliminary data.</text>
</comment>
<dbReference type="InterPro" id="IPR050109">
    <property type="entry name" value="HTH-type_TetR-like_transc_reg"/>
</dbReference>
<protein>
    <submittedName>
        <fullName evidence="6">TetR/AcrR family transcriptional regulator</fullName>
    </submittedName>
</protein>